<protein>
    <submittedName>
        <fullName evidence="1">Protein Ves</fullName>
    </submittedName>
</protein>
<accession>A0A433SG17</accession>
<dbReference type="InterPro" id="IPR011051">
    <property type="entry name" value="RmlC_Cupin_sf"/>
</dbReference>
<reference evidence="1 2" key="1">
    <citation type="submission" date="2018-01" db="EMBL/GenBank/DDBJ databases">
        <title>Saezia sanguinis gen. nov., sp. nov., in the order Burkholderiales isolated from human blood.</title>
        <authorList>
            <person name="Medina-Pascual M.J."/>
            <person name="Valdezate S."/>
            <person name="Monzon S."/>
            <person name="Cuesta I."/>
            <person name="Carrasco G."/>
            <person name="Villalon P."/>
            <person name="Saez-Nieto J.A."/>
        </authorList>
    </citation>
    <scope>NUCLEOTIDE SEQUENCE [LARGE SCALE GENOMIC DNA]</scope>
    <source>
        <strain evidence="1 2">CNM695-12</strain>
    </source>
</reference>
<organism evidence="1 2">
    <name type="scientific">Saezia sanguinis</name>
    <dbReference type="NCBI Taxonomy" id="1965230"/>
    <lineage>
        <taxon>Bacteria</taxon>
        <taxon>Pseudomonadati</taxon>
        <taxon>Pseudomonadota</taxon>
        <taxon>Betaproteobacteria</taxon>
        <taxon>Burkholderiales</taxon>
        <taxon>Saeziaceae</taxon>
        <taxon>Saezia</taxon>
    </lineage>
</organism>
<dbReference type="AlphaFoldDB" id="A0A433SG17"/>
<dbReference type="PANTHER" id="PTHR37943:SF1">
    <property type="entry name" value="PROTEIN VES"/>
    <property type="match status" value="1"/>
</dbReference>
<sequence length="199" mass="22313">MPIHFFDLDRCMPMPWKNGGGTTQEIVCWPLDGSMNQFDWRISVANIDKDGPFSAYPGLDRTIMLLSGNGVRLQARDGSFDHSLKQPFEPFRFSGDVALDSTLIDGATQDFNVMTMRHGWSAQVHIIRNAFTLPASEYGLLLNARGIWSITQTARASELTTQIAPKHGLWWAEETIQVQASPQTEEALLIHVQIQKKPS</sequence>
<dbReference type="Pfam" id="PF05962">
    <property type="entry name" value="HutD"/>
    <property type="match status" value="1"/>
</dbReference>
<comment type="caution">
    <text evidence="1">The sequence shown here is derived from an EMBL/GenBank/DDBJ whole genome shotgun (WGS) entry which is preliminary data.</text>
</comment>
<evidence type="ECO:0000313" key="2">
    <source>
        <dbReference type="Proteomes" id="UP000286947"/>
    </source>
</evidence>
<dbReference type="InterPro" id="IPR010282">
    <property type="entry name" value="Uncharacterised_HutD/Ves"/>
</dbReference>
<dbReference type="Proteomes" id="UP000286947">
    <property type="component" value="Unassembled WGS sequence"/>
</dbReference>
<gene>
    <name evidence="1" type="primary">ves</name>
    <name evidence="1" type="ORF">CUZ56_00173</name>
</gene>
<dbReference type="InterPro" id="IPR014710">
    <property type="entry name" value="RmlC-like_jellyroll"/>
</dbReference>
<dbReference type="SUPFAM" id="SSF51182">
    <property type="entry name" value="RmlC-like cupins"/>
    <property type="match status" value="1"/>
</dbReference>
<proteinExistence type="predicted"/>
<dbReference type="RefSeq" id="WP_126977291.1">
    <property type="nucleotide sequence ID" value="NZ_PQSP01000001.1"/>
</dbReference>
<dbReference type="PANTHER" id="PTHR37943">
    <property type="entry name" value="PROTEIN VES"/>
    <property type="match status" value="1"/>
</dbReference>
<keyword evidence="2" id="KW-1185">Reference proteome</keyword>
<dbReference type="Gene3D" id="2.60.120.10">
    <property type="entry name" value="Jelly Rolls"/>
    <property type="match status" value="1"/>
</dbReference>
<evidence type="ECO:0000313" key="1">
    <source>
        <dbReference type="EMBL" id="RUS67697.1"/>
    </source>
</evidence>
<dbReference type="CDD" id="cd20293">
    <property type="entry name" value="cupin_HutD_N"/>
    <property type="match status" value="1"/>
</dbReference>
<dbReference type="OrthoDB" id="9800082at2"/>
<name>A0A433SG17_9BURK</name>
<dbReference type="EMBL" id="PQSP01000001">
    <property type="protein sequence ID" value="RUS67697.1"/>
    <property type="molecule type" value="Genomic_DNA"/>
</dbReference>